<dbReference type="EMBL" id="JBHUDK010000016">
    <property type="protein sequence ID" value="MFD1600591.1"/>
    <property type="molecule type" value="Genomic_DNA"/>
</dbReference>
<dbReference type="PANTHER" id="PTHR33238:SF7">
    <property type="entry name" value="IRON-DEPENDENT TRANSCRIPTIONAL REGULATOR"/>
    <property type="match status" value="1"/>
</dbReference>
<protein>
    <submittedName>
        <fullName evidence="2">Metal-dependent transcriptional regulator</fullName>
    </submittedName>
</protein>
<dbReference type="SUPFAM" id="SSF46785">
    <property type="entry name" value="Winged helix' DNA-binding domain"/>
    <property type="match status" value="1"/>
</dbReference>
<dbReference type="SMART" id="SM00529">
    <property type="entry name" value="HTH_DTXR"/>
    <property type="match status" value="1"/>
</dbReference>
<proteinExistence type="predicted"/>
<dbReference type="Pfam" id="PF01325">
    <property type="entry name" value="Fe_dep_repress"/>
    <property type="match status" value="1"/>
</dbReference>
<dbReference type="InterPro" id="IPR036390">
    <property type="entry name" value="WH_DNA-bd_sf"/>
</dbReference>
<dbReference type="PROSITE" id="PS50944">
    <property type="entry name" value="HTH_DTXR"/>
    <property type="match status" value="1"/>
</dbReference>
<comment type="caution">
    <text evidence="2">The sequence shown here is derived from an EMBL/GenBank/DDBJ whole genome shotgun (WGS) entry which is preliminary data.</text>
</comment>
<dbReference type="AlphaFoldDB" id="A0ABD6CS52"/>
<organism evidence="2 3">
    <name type="scientific">Halobellus rarus</name>
    <dbReference type="NCBI Taxonomy" id="1126237"/>
    <lineage>
        <taxon>Archaea</taxon>
        <taxon>Methanobacteriati</taxon>
        <taxon>Methanobacteriota</taxon>
        <taxon>Stenosarchaea group</taxon>
        <taxon>Halobacteria</taxon>
        <taxon>Halobacteriales</taxon>
        <taxon>Haloferacaceae</taxon>
        <taxon>Halobellus</taxon>
    </lineage>
</organism>
<dbReference type="PANTHER" id="PTHR33238">
    <property type="entry name" value="IRON (METAL) DEPENDENT REPRESSOR, DTXR FAMILY"/>
    <property type="match status" value="1"/>
</dbReference>
<dbReference type="RefSeq" id="WP_390278212.1">
    <property type="nucleotide sequence ID" value="NZ_JBHUDK010000016.1"/>
</dbReference>
<dbReference type="InterPro" id="IPR050536">
    <property type="entry name" value="DtxR_MntR_Metal-Reg"/>
</dbReference>
<sequence>MTGAAQYLLAIYLLVRQNSEPVAPGAIAAKVGRSKAATTEMLQRLDSNGWIDYEPYQGASLTPNGRAQGKELYETYETLSRFFDEVLELEASEQEAMELAGIISKTVATRLKATLLSDSPIGVNSET</sequence>
<feature type="domain" description="HTH dtxR-type" evidence="1">
    <location>
        <begin position="1"/>
        <end position="62"/>
    </location>
</feature>
<name>A0ABD6CS52_9EURY</name>
<dbReference type="InterPro" id="IPR022687">
    <property type="entry name" value="HTH_DTXR"/>
</dbReference>
<dbReference type="InterPro" id="IPR022689">
    <property type="entry name" value="Iron_dep_repressor"/>
</dbReference>
<evidence type="ECO:0000313" key="2">
    <source>
        <dbReference type="EMBL" id="MFD1600591.1"/>
    </source>
</evidence>
<accession>A0ABD6CS52</accession>
<dbReference type="Gene3D" id="1.10.10.10">
    <property type="entry name" value="Winged helix-like DNA-binding domain superfamily/Winged helix DNA-binding domain"/>
    <property type="match status" value="1"/>
</dbReference>
<evidence type="ECO:0000259" key="1">
    <source>
        <dbReference type="PROSITE" id="PS50944"/>
    </source>
</evidence>
<dbReference type="InterPro" id="IPR036388">
    <property type="entry name" value="WH-like_DNA-bd_sf"/>
</dbReference>
<reference evidence="2 3" key="1">
    <citation type="journal article" date="2019" name="Int. J. Syst. Evol. Microbiol.">
        <title>The Global Catalogue of Microorganisms (GCM) 10K type strain sequencing project: providing services to taxonomists for standard genome sequencing and annotation.</title>
        <authorList>
            <consortium name="The Broad Institute Genomics Platform"/>
            <consortium name="The Broad Institute Genome Sequencing Center for Infectious Disease"/>
            <person name="Wu L."/>
            <person name="Ma J."/>
        </authorList>
    </citation>
    <scope>NUCLEOTIDE SEQUENCE [LARGE SCALE GENOMIC DNA]</scope>
    <source>
        <strain evidence="2 3">CGMCC 1.12121</strain>
    </source>
</reference>
<dbReference type="Proteomes" id="UP001597085">
    <property type="component" value="Unassembled WGS sequence"/>
</dbReference>
<gene>
    <name evidence="2" type="ORF">ACFSBX_16755</name>
</gene>
<evidence type="ECO:0000313" key="3">
    <source>
        <dbReference type="Proteomes" id="UP001597085"/>
    </source>
</evidence>
<keyword evidence="3" id="KW-1185">Reference proteome</keyword>